<evidence type="ECO:0000313" key="2">
    <source>
        <dbReference type="Proteomes" id="UP000673434"/>
    </source>
</evidence>
<dbReference type="EMBL" id="JAGKON010000013">
    <property type="protein sequence ID" value="MBQ0600900.1"/>
    <property type="molecule type" value="Genomic_DNA"/>
</dbReference>
<name>A0AAP2BJ58_KLEOX</name>
<comment type="caution">
    <text evidence="1">The sequence shown here is derived from an EMBL/GenBank/DDBJ whole genome shotgun (WGS) entry which is preliminary data.</text>
</comment>
<dbReference type="AlphaFoldDB" id="A0AAP2BJ58"/>
<dbReference type="Proteomes" id="UP000673434">
    <property type="component" value="Unassembled WGS sequence"/>
</dbReference>
<evidence type="ECO:0000313" key="1">
    <source>
        <dbReference type="EMBL" id="MBQ0600900.1"/>
    </source>
</evidence>
<gene>
    <name evidence="1" type="ORF">J7S78_13965</name>
</gene>
<sequence>MIDIRELFEKDAMERYKVPLWIVQERREGESYNIDSGSILSHLHWEWQAWKRCHENLARASLMVSAIDEADKTIIGDMRDLADSICEMQGDAPHQRGEEIIHLYDRADTIFGAENIQVLLGILDNLIILHETPVEMPSKVYTAQVAGYISSYRSEVIEALEKIGKKWTQK</sequence>
<proteinExistence type="predicted"/>
<dbReference type="RefSeq" id="WP_210846303.1">
    <property type="nucleotide sequence ID" value="NZ_JAGKON010000013.1"/>
</dbReference>
<accession>A0AAP2BJ58</accession>
<protein>
    <submittedName>
        <fullName evidence="1">Uncharacterized protein</fullName>
    </submittedName>
</protein>
<reference evidence="1 2" key="1">
    <citation type="submission" date="2021-03" db="EMBL/GenBank/DDBJ databases">
        <authorList>
            <person name="Stanton E."/>
        </authorList>
    </citation>
    <scope>NUCLEOTIDE SEQUENCE [LARGE SCALE GENOMIC DNA]</scope>
    <source>
        <strain evidence="1 2">2020EL-00037</strain>
    </source>
</reference>
<keyword evidence="2" id="KW-1185">Reference proteome</keyword>
<organism evidence="1 2">
    <name type="scientific">Klebsiella oxytoca</name>
    <dbReference type="NCBI Taxonomy" id="571"/>
    <lineage>
        <taxon>Bacteria</taxon>
        <taxon>Pseudomonadati</taxon>
        <taxon>Pseudomonadota</taxon>
        <taxon>Gammaproteobacteria</taxon>
        <taxon>Enterobacterales</taxon>
        <taxon>Enterobacteriaceae</taxon>
        <taxon>Klebsiella/Raoultella group</taxon>
        <taxon>Klebsiella</taxon>
    </lineage>
</organism>